<evidence type="ECO:0000256" key="8">
    <source>
        <dbReference type="RuleBase" id="RU371123"/>
    </source>
</evidence>
<keyword evidence="3 8" id="KW-0285">Flavoprotein</keyword>
<dbReference type="PANTHER" id="PTHR12645">
    <property type="entry name" value="ALR/ERV"/>
    <property type="match status" value="1"/>
</dbReference>
<dbReference type="GO" id="GO:0016971">
    <property type="term" value="F:flavin-dependent sulfhydryl oxidase activity"/>
    <property type="evidence" value="ECO:0007669"/>
    <property type="project" value="EnsemblFungi"/>
</dbReference>
<evidence type="ECO:0000256" key="4">
    <source>
        <dbReference type="ARBA" id="ARBA00022827"/>
    </source>
</evidence>
<dbReference type="GO" id="GO:0005758">
    <property type="term" value="C:mitochondrial intermembrane space"/>
    <property type="evidence" value="ECO:0007669"/>
    <property type="project" value="UniProtKB-SubCell"/>
</dbReference>
<keyword evidence="5 8" id="KW-0560">Oxidoreductase</keyword>
<dbReference type="GO" id="GO:0006879">
    <property type="term" value="P:intracellular iron ion homeostasis"/>
    <property type="evidence" value="ECO:0007669"/>
    <property type="project" value="EnsemblFungi"/>
</dbReference>
<sequence length="166" mass="18904">MPEFGPTGRRIIYKDGKPCRSCNTLLDFQMAMPGKAARPAVIAADLTAPVTVVEDKQCPPDVELLGRSSWTLLHSIAASYPANPSPIQQEDIKTFVSIFSRIYPCWFCADDFQAYIKKNEVQVKSQEAFGKWMCEAHNEVNRKLGKKEFDCNLWQQRWKDGWKGDN</sequence>
<organism evidence="10 11">
    <name type="scientific">Babjeviella inositovora NRRL Y-12698</name>
    <dbReference type="NCBI Taxonomy" id="984486"/>
    <lineage>
        <taxon>Eukaryota</taxon>
        <taxon>Fungi</taxon>
        <taxon>Dikarya</taxon>
        <taxon>Ascomycota</taxon>
        <taxon>Saccharomycotina</taxon>
        <taxon>Pichiomycetes</taxon>
        <taxon>Serinales incertae sedis</taxon>
        <taxon>Babjeviella</taxon>
    </lineage>
</organism>
<comment type="catalytic activity">
    <reaction evidence="8">
        <text>2 R'C(R)SH + O2 = R'C(R)S-S(R)CR' + H2O2</text>
        <dbReference type="Rhea" id="RHEA:17357"/>
        <dbReference type="ChEBI" id="CHEBI:15379"/>
        <dbReference type="ChEBI" id="CHEBI:16240"/>
        <dbReference type="ChEBI" id="CHEBI:16520"/>
        <dbReference type="ChEBI" id="CHEBI:17412"/>
        <dbReference type="EC" id="1.8.3.2"/>
    </reaction>
</comment>
<dbReference type="InterPro" id="IPR039799">
    <property type="entry name" value="ALR/ERV"/>
</dbReference>
<evidence type="ECO:0000256" key="6">
    <source>
        <dbReference type="ARBA" id="ARBA00023128"/>
    </source>
</evidence>
<dbReference type="AlphaFoldDB" id="A0A1E3QYI9"/>
<evidence type="ECO:0000259" key="9">
    <source>
        <dbReference type="PROSITE" id="PS51324"/>
    </source>
</evidence>
<dbReference type="InterPro" id="IPR036774">
    <property type="entry name" value="ERV/ALR_sulphydryl_oxid_sf"/>
</dbReference>
<dbReference type="InterPro" id="IPR017905">
    <property type="entry name" value="ERV/ALR_sulphydryl_oxidase"/>
</dbReference>
<dbReference type="Gene3D" id="1.20.120.310">
    <property type="entry name" value="ERV/ALR sulfhydryl oxidase domain"/>
    <property type="match status" value="1"/>
</dbReference>
<comment type="cofactor">
    <cofactor evidence="1 8">
        <name>FAD</name>
        <dbReference type="ChEBI" id="CHEBI:57692"/>
    </cofactor>
</comment>
<keyword evidence="7" id="KW-1015">Disulfide bond</keyword>
<dbReference type="EMBL" id="KV454426">
    <property type="protein sequence ID" value="ODQ82749.1"/>
    <property type="molecule type" value="Genomic_DNA"/>
</dbReference>
<dbReference type="RefSeq" id="XP_018988077.1">
    <property type="nucleotide sequence ID" value="XM_019130701.1"/>
</dbReference>
<comment type="subcellular location">
    <subcellularLocation>
        <location evidence="2">Mitochondrion intermembrane space</location>
    </subcellularLocation>
</comment>
<feature type="domain" description="ERV/ALR sulfhydryl oxidase" evidence="9">
    <location>
        <begin position="58"/>
        <end position="158"/>
    </location>
</feature>
<protein>
    <recommendedName>
        <fullName evidence="8">Sulfhydryl oxidase</fullName>
        <ecNumber evidence="8">1.8.3.2</ecNumber>
    </recommendedName>
</protein>
<dbReference type="FunFam" id="1.20.120.310:FF:000003">
    <property type="entry name" value="Sulfhydryl oxidase"/>
    <property type="match status" value="1"/>
</dbReference>
<proteinExistence type="predicted"/>
<keyword evidence="11" id="KW-1185">Reference proteome</keyword>
<dbReference type="EC" id="1.8.3.2" evidence="8"/>
<dbReference type="GO" id="GO:0160203">
    <property type="term" value="P:mitochondrial disulfide relay system"/>
    <property type="evidence" value="ECO:0007669"/>
    <property type="project" value="EnsemblFungi"/>
</dbReference>
<evidence type="ECO:0000256" key="2">
    <source>
        <dbReference type="ARBA" id="ARBA00004569"/>
    </source>
</evidence>
<dbReference type="GeneID" id="30148554"/>
<dbReference type="GO" id="GO:0050660">
    <property type="term" value="F:flavin adenine dinucleotide binding"/>
    <property type="evidence" value="ECO:0007669"/>
    <property type="project" value="TreeGrafter"/>
</dbReference>
<dbReference type="STRING" id="984486.A0A1E3QYI9"/>
<evidence type="ECO:0000313" key="11">
    <source>
        <dbReference type="Proteomes" id="UP000094336"/>
    </source>
</evidence>
<dbReference type="PROSITE" id="PS51324">
    <property type="entry name" value="ERV_ALR"/>
    <property type="match status" value="1"/>
</dbReference>
<dbReference type="OrthoDB" id="17199at2759"/>
<evidence type="ECO:0000256" key="1">
    <source>
        <dbReference type="ARBA" id="ARBA00001974"/>
    </source>
</evidence>
<evidence type="ECO:0000256" key="5">
    <source>
        <dbReference type="ARBA" id="ARBA00023002"/>
    </source>
</evidence>
<dbReference type="Pfam" id="PF04777">
    <property type="entry name" value="Evr1_Alr"/>
    <property type="match status" value="1"/>
</dbReference>
<dbReference type="SUPFAM" id="SSF69000">
    <property type="entry name" value="FAD-dependent thiol oxidase"/>
    <property type="match status" value="1"/>
</dbReference>
<keyword evidence="4 8" id="KW-0274">FAD</keyword>
<gene>
    <name evidence="10" type="ORF">BABINDRAFT_169934</name>
</gene>
<evidence type="ECO:0000256" key="3">
    <source>
        <dbReference type="ARBA" id="ARBA00022630"/>
    </source>
</evidence>
<dbReference type="PANTHER" id="PTHR12645:SF0">
    <property type="entry name" value="FAD-LINKED SULFHYDRYL OXIDASE ALR"/>
    <property type="match status" value="1"/>
</dbReference>
<evidence type="ECO:0000256" key="7">
    <source>
        <dbReference type="ARBA" id="ARBA00023157"/>
    </source>
</evidence>
<evidence type="ECO:0000313" key="10">
    <source>
        <dbReference type="EMBL" id="ODQ82749.1"/>
    </source>
</evidence>
<dbReference type="Proteomes" id="UP000094336">
    <property type="component" value="Unassembled WGS sequence"/>
</dbReference>
<name>A0A1E3QYI9_9ASCO</name>
<reference evidence="11" key="1">
    <citation type="submission" date="2016-05" db="EMBL/GenBank/DDBJ databases">
        <title>Comparative genomics of biotechnologically important yeasts.</title>
        <authorList>
            <consortium name="DOE Joint Genome Institute"/>
            <person name="Riley R."/>
            <person name="Haridas S."/>
            <person name="Wolfe K.H."/>
            <person name="Lopes M.R."/>
            <person name="Hittinger C.T."/>
            <person name="Goker M."/>
            <person name="Salamov A."/>
            <person name="Wisecaver J."/>
            <person name="Long T.M."/>
            <person name="Aerts A.L."/>
            <person name="Barry K."/>
            <person name="Choi C."/>
            <person name="Clum A."/>
            <person name="Coughlan A.Y."/>
            <person name="Deshpande S."/>
            <person name="Douglass A.P."/>
            <person name="Hanson S.J."/>
            <person name="Klenk H.-P."/>
            <person name="Labutti K."/>
            <person name="Lapidus A."/>
            <person name="Lindquist E."/>
            <person name="Lipzen A."/>
            <person name="Meier-Kolthoff J.P."/>
            <person name="Ohm R.A."/>
            <person name="Otillar R.P."/>
            <person name="Pangilinan J."/>
            <person name="Peng Y."/>
            <person name="Rokas A."/>
            <person name="Rosa C.A."/>
            <person name="Scheuner C."/>
            <person name="Sibirny A.A."/>
            <person name="Slot J.C."/>
            <person name="Stielow J.B."/>
            <person name="Sun H."/>
            <person name="Kurtzman C.P."/>
            <person name="Blackwell M."/>
            <person name="Grigoriev I.V."/>
            <person name="Jeffries T.W."/>
        </authorList>
    </citation>
    <scope>NUCLEOTIDE SEQUENCE [LARGE SCALE GENOMIC DNA]</scope>
    <source>
        <strain evidence="11">NRRL Y-12698</strain>
    </source>
</reference>
<accession>A0A1E3QYI9</accession>
<dbReference type="GO" id="GO:0034599">
    <property type="term" value="P:cellular response to oxidative stress"/>
    <property type="evidence" value="ECO:0007669"/>
    <property type="project" value="EnsemblFungi"/>
</dbReference>
<keyword evidence="6" id="KW-0496">Mitochondrion</keyword>
<dbReference type="Gene3D" id="4.10.320.60">
    <property type="match status" value="1"/>
</dbReference>